<keyword evidence="3" id="KW-1185">Reference proteome</keyword>
<proteinExistence type="predicted"/>
<evidence type="ECO:0000313" key="2">
    <source>
        <dbReference type="EMBL" id="XCI80661.1"/>
    </source>
</evidence>
<sequence length="127" mass="13867">MNLSSDNLAGWVLEISMATATVAILLGGAGCSISEKTVYGNLQALDLQYAQDKSDLLVAKVGDESAVRFRAEGGRVWWALNQLNKDQAIYSFPANSLTPDCSAIDKLKKIVQLDDHFEEKAFLACRK</sequence>
<name>A0AAU8I5J6_9XANT</name>
<dbReference type="EMBL" id="CP131914">
    <property type="protein sequence ID" value="XCI80661.1"/>
    <property type="molecule type" value="Genomic_DNA"/>
</dbReference>
<evidence type="ECO:0008006" key="4">
    <source>
        <dbReference type="Google" id="ProtNLM"/>
    </source>
</evidence>
<dbReference type="RefSeq" id="WP_242161210.1">
    <property type="nucleotide sequence ID" value="NZ_CP131914.1"/>
</dbReference>
<dbReference type="KEGG" id="xin:Q7W82_00355"/>
<accession>A0AAU8I5J6</accession>
<dbReference type="EMBL" id="JAKJPQ010000018">
    <property type="protein sequence ID" value="MCI2263552.1"/>
    <property type="molecule type" value="Genomic_DNA"/>
</dbReference>
<dbReference type="AlphaFoldDB" id="A0AAU8I5J6"/>
<evidence type="ECO:0000313" key="1">
    <source>
        <dbReference type="EMBL" id="MCI2263552.1"/>
    </source>
</evidence>
<reference evidence="1" key="2">
    <citation type="submission" date="2022-01" db="EMBL/GenBank/DDBJ databases">
        <authorList>
            <person name="Rana R."/>
            <person name="Patil P.B."/>
        </authorList>
    </citation>
    <scope>NUCLEOTIDE SEQUENCE</scope>
    <source>
        <strain evidence="1">PPL560</strain>
    </source>
</reference>
<dbReference type="Proteomes" id="UP001430647">
    <property type="component" value="Unassembled WGS sequence"/>
</dbReference>
<organism evidence="2">
    <name type="scientific">Xanthomonas indica</name>
    <dbReference type="NCBI Taxonomy" id="2912242"/>
    <lineage>
        <taxon>Bacteria</taxon>
        <taxon>Pseudomonadati</taxon>
        <taxon>Pseudomonadota</taxon>
        <taxon>Gammaproteobacteria</taxon>
        <taxon>Lysobacterales</taxon>
        <taxon>Lysobacteraceae</taxon>
        <taxon>Xanthomonas</taxon>
    </lineage>
</organism>
<gene>
    <name evidence="1" type="ORF">L3V74_18640</name>
    <name evidence="2" type="ORF">Q7W82_00355</name>
</gene>
<reference evidence="2" key="3">
    <citation type="submission" date="2023-08" db="EMBL/GenBank/DDBJ databases">
        <title>Complete genome sequence of Xanthomonas indica.</title>
        <authorList>
            <person name="Patil P.B."/>
            <person name="Rana R."/>
        </authorList>
    </citation>
    <scope>NUCLEOTIDE SEQUENCE</scope>
    <source>
        <strain evidence="2">PPL560</strain>
    </source>
</reference>
<evidence type="ECO:0000313" key="3">
    <source>
        <dbReference type="Proteomes" id="UP001430647"/>
    </source>
</evidence>
<protein>
    <recommendedName>
        <fullName evidence="4">Lipoprotein</fullName>
    </recommendedName>
</protein>
<reference evidence="1 3" key="1">
    <citation type="journal article" date="2022" name="Curr. Microbiol.">
        <title>Xanthomonas indica sp. nov., a Novel Member of Non-Pathogenic Xanthomonas Community from Healthy Rice Seeds.</title>
        <authorList>
            <person name="Rana R."/>
            <person name="Madhavan V.N."/>
            <person name="Saroha T."/>
            <person name="Bansal K."/>
            <person name="Kaur A."/>
            <person name="Sonti R.V."/>
            <person name="Patel H.K."/>
            <person name="Patil P.B."/>
        </authorList>
    </citation>
    <scope>NUCLEOTIDE SEQUENCE [LARGE SCALE GENOMIC DNA]</scope>
    <source>
        <strain evidence="1 3">PPL560</strain>
    </source>
</reference>